<accession>A0A1G2UG98</accession>
<dbReference type="Gene3D" id="3.30.70.60">
    <property type="match status" value="1"/>
</dbReference>
<comment type="caution">
    <text evidence="1">The sequence shown here is derived from an EMBL/GenBank/DDBJ whole genome shotgun (WGS) entry which is preliminary data.</text>
</comment>
<proteinExistence type="predicted"/>
<dbReference type="Proteomes" id="UP000177096">
    <property type="component" value="Unassembled WGS sequence"/>
</dbReference>
<sequence>MKNNTAIVLLLLSVGLFYTFINPLYEEVKELQTLANEYRGVLKNVSNIIDLRDRLLVAYQSLPQTEINRINKVLPDNINTVRLALDLDSMASRFGVSIKNIQVTTARASSNENVIVMPSSSNTYETANVSFSFVSNYTNFIRILADLERNLRIMDIRSITFRSSDSGLYEYTISVDTYWLR</sequence>
<name>A0A1G2UG98_9BACT</name>
<protein>
    <recommendedName>
        <fullName evidence="3">Pilus assembly protein PilO</fullName>
    </recommendedName>
</protein>
<evidence type="ECO:0000313" key="1">
    <source>
        <dbReference type="EMBL" id="OHB08467.1"/>
    </source>
</evidence>
<dbReference type="AlphaFoldDB" id="A0A1G2UG98"/>
<dbReference type="InterPro" id="IPR014717">
    <property type="entry name" value="Transl_elong_EF1B/ribsomal_bS6"/>
</dbReference>
<reference evidence="1 2" key="1">
    <citation type="journal article" date="2016" name="Nat. Commun.">
        <title>Thousands of microbial genomes shed light on interconnected biogeochemical processes in an aquifer system.</title>
        <authorList>
            <person name="Anantharaman K."/>
            <person name="Brown C.T."/>
            <person name="Hug L.A."/>
            <person name="Sharon I."/>
            <person name="Castelle C.J."/>
            <person name="Probst A.J."/>
            <person name="Thomas B.C."/>
            <person name="Singh A."/>
            <person name="Wilkins M.J."/>
            <person name="Karaoz U."/>
            <person name="Brodie E.L."/>
            <person name="Williams K.H."/>
            <person name="Hubbard S.S."/>
            <person name="Banfield J.F."/>
        </authorList>
    </citation>
    <scope>NUCLEOTIDE SEQUENCE [LARGE SCALE GENOMIC DNA]</scope>
</reference>
<evidence type="ECO:0000313" key="2">
    <source>
        <dbReference type="Proteomes" id="UP000177096"/>
    </source>
</evidence>
<evidence type="ECO:0008006" key="3">
    <source>
        <dbReference type="Google" id="ProtNLM"/>
    </source>
</evidence>
<organism evidence="1 2">
    <name type="scientific">Candidatus Zambryskibacteria bacterium RIFCSPLOWO2_02_FULL_39_14</name>
    <dbReference type="NCBI Taxonomy" id="1802769"/>
    <lineage>
        <taxon>Bacteria</taxon>
        <taxon>Candidatus Zambryskiibacteriota</taxon>
    </lineage>
</organism>
<dbReference type="EMBL" id="MHWM01000025">
    <property type="protein sequence ID" value="OHB08467.1"/>
    <property type="molecule type" value="Genomic_DNA"/>
</dbReference>
<gene>
    <name evidence="1" type="ORF">A3I86_00220</name>
</gene>